<dbReference type="EMBL" id="CP000927">
    <property type="protein sequence ID" value="ABZ69308.1"/>
    <property type="molecule type" value="Genomic_DNA"/>
</dbReference>
<dbReference type="GO" id="GO:0016740">
    <property type="term" value="F:transferase activity"/>
    <property type="evidence" value="ECO:0007669"/>
    <property type="project" value="UniProtKB-KW"/>
</dbReference>
<dbReference type="PROSITE" id="PS50404">
    <property type="entry name" value="GST_NTER"/>
    <property type="match status" value="1"/>
</dbReference>
<dbReference type="SUPFAM" id="SSF52833">
    <property type="entry name" value="Thioredoxin-like"/>
    <property type="match status" value="1"/>
</dbReference>
<protein>
    <submittedName>
        <fullName evidence="2">Glutathione S-transferase domain</fullName>
    </submittedName>
</protein>
<dbReference type="Gene3D" id="1.20.1050.10">
    <property type="match status" value="1"/>
</dbReference>
<evidence type="ECO:0000313" key="2">
    <source>
        <dbReference type="EMBL" id="ABZ69308.1"/>
    </source>
</evidence>
<dbReference type="Gene3D" id="3.40.30.10">
    <property type="entry name" value="Glutaredoxin"/>
    <property type="match status" value="1"/>
</dbReference>
<dbReference type="STRING" id="366602.Caul_0171"/>
<dbReference type="InterPro" id="IPR004045">
    <property type="entry name" value="Glutathione_S-Trfase_N"/>
</dbReference>
<keyword evidence="2" id="KW-0808">Transferase</keyword>
<organism evidence="2">
    <name type="scientific">Caulobacter sp. (strain K31)</name>
    <dbReference type="NCBI Taxonomy" id="366602"/>
    <lineage>
        <taxon>Bacteria</taxon>
        <taxon>Pseudomonadati</taxon>
        <taxon>Pseudomonadota</taxon>
        <taxon>Alphaproteobacteria</taxon>
        <taxon>Caulobacterales</taxon>
        <taxon>Caulobacteraceae</taxon>
        <taxon>Caulobacter</taxon>
    </lineage>
</organism>
<sequence length="200" mass="22062">MQLLYSPMSPFARKVRVVAFELGLADRLELVIASPYTDESLRAINPLSKIPTLIPDAKEGGDAPIFDSPVICEYLEALADRSLTPAAGPERWTALTRQAMADGMGDAALAIVRERLREGEKRQDLFDRQAAALVAGLDLLERETPPSDRFEIGEIAVAVQLGYLDVRQVMDWREGRPNLAAWYETAGRRTAMVATAPHQT</sequence>
<gene>
    <name evidence="2" type="ordered locus">Caul_0171</name>
</gene>
<dbReference type="Pfam" id="PF13409">
    <property type="entry name" value="GST_N_2"/>
    <property type="match status" value="1"/>
</dbReference>
<dbReference type="CDD" id="cd03205">
    <property type="entry name" value="GST_C_6"/>
    <property type="match status" value="1"/>
</dbReference>
<accession>B0T373</accession>
<dbReference type="SUPFAM" id="SSF47616">
    <property type="entry name" value="GST C-terminal domain-like"/>
    <property type="match status" value="1"/>
</dbReference>
<dbReference type="KEGG" id="cak:Caul_0171"/>
<proteinExistence type="predicted"/>
<name>B0T373_CAUSK</name>
<dbReference type="InterPro" id="IPR036282">
    <property type="entry name" value="Glutathione-S-Trfase_C_sf"/>
</dbReference>
<dbReference type="HOGENOM" id="CLU_011226_12_2_5"/>
<feature type="domain" description="GST N-terminal" evidence="1">
    <location>
        <begin position="1"/>
        <end position="83"/>
    </location>
</feature>
<dbReference type="InterPro" id="IPR036249">
    <property type="entry name" value="Thioredoxin-like_sf"/>
</dbReference>
<evidence type="ECO:0000259" key="1">
    <source>
        <dbReference type="PROSITE" id="PS50404"/>
    </source>
</evidence>
<dbReference type="OrthoDB" id="9795329at2"/>
<reference evidence="2" key="1">
    <citation type="submission" date="2008-01" db="EMBL/GenBank/DDBJ databases">
        <title>Complete sequence of chromosome of Caulobacter sp. K31.</title>
        <authorList>
            <consortium name="US DOE Joint Genome Institute"/>
            <person name="Copeland A."/>
            <person name="Lucas S."/>
            <person name="Lapidus A."/>
            <person name="Barry K."/>
            <person name="Glavina del Rio T."/>
            <person name="Dalin E."/>
            <person name="Tice H."/>
            <person name="Pitluck S."/>
            <person name="Bruce D."/>
            <person name="Goodwin L."/>
            <person name="Thompson L.S."/>
            <person name="Brettin T."/>
            <person name="Detter J.C."/>
            <person name="Han C."/>
            <person name="Schmutz J."/>
            <person name="Larimer F."/>
            <person name="Land M."/>
            <person name="Hauser L."/>
            <person name="Kyrpides N."/>
            <person name="Kim E."/>
            <person name="Stephens C."/>
            <person name="Richardson P."/>
        </authorList>
    </citation>
    <scope>NUCLEOTIDE SEQUENCE [LARGE SCALE GENOMIC DNA]</scope>
    <source>
        <strain evidence="2">K31</strain>
    </source>
</reference>
<dbReference type="Pfam" id="PF13410">
    <property type="entry name" value="GST_C_2"/>
    <property type="match status" value="1"/>
</dbReference>
<dbReference type="AlphaFoldDB" id="B0T373"/>
<dbReference type="eggNOG" id="COG0625">
    <property type="taxonomic scope" value="Bacteria"/>
</dbReference>